<feature type="compositionally biased region" description="Basic and acidic residues" evidence="1">
    <location>
        <begin position="129"/>
        <end position="138"/>
    </location>
</feature>
<dbReference type="Proteomes" id="UP000316621">
    <property type="component" value="Chromosome 4"/>
</dbReference>
<dbReference type="EMBL" id="CM010718">
    <property type="protein sequence ID" value="RZC57567.1"/>
    <property type="molecule type" value="Genomic_DNA"/>
</dbReference>
<dbReference type="InterPro" id="IPR006734">
    <property type="entry name" value="PLATZ"/>
</dbReference>
<feature type="compositionally biased region" description="Basic residues" evidence="1">
    <location>
        <begin position="152"/>
        <end position="164"/>
    </location>
</feature>
<dbReference type="AlphaFoldDB" id="A0A4Y7J9S2"/>
<dbReference type="GO" id="GO:0003676">
    <property type="term" value="F:nucleic acid binding"/>
    <property type="evidence" value="ECO:0007669"/>
    <property type="project" value="InterPro"/>
</dbReference>
<dbReference type="CDD" id="cd21793">
    <property type="entry name" value="Rad21_Rec8_M_AtSYN1-like"/>
    <property type="match status" value="1"/>
</dbReference>
<evidence type="ECO:0000313" key="3">
    <source>
        <dbReference type="Proteomes" id="UP000316621"/>
    </source>
</evidence>
<gene>
    <name evidence="2" type="ORF">C5167_004867</name>
</gene>
<dbReference type="Gene3D" id="3.30.420.10">
    <property type="entry name" value="Ribonuclease H-like superfamily/Ribonuclease H"/>
    <property type="match status" value="1"/>
</dbReference>
<dbReference type="CDD" id="cd19756">
    <property type="entry name" value="Bbox2"/>
    <property type="match status" value="1"/>
</dbReference>
<name>A0A4Y7J9S2_PAPSO</name>
<dbReference type="Gramene" id="RZC57567">
    <property type="protein sequence ID" value="RZC57567"/>
    <property type="gene ID" value="C5167_004867"/>
</dbReference>
<keyword evidence="3" id="KW-1185">Reference proteome</keyword>
<feature type="region of interest" description="Disordered" evidence="1">
    <location>
        <begin position="129"/>
        <end position="166"/>
    </location>
</feature>
<dbReference type="Pfam" id="PF04640">
    <property type="entry name" value="PLATZ"/>
    <property type="match status" value="1"/>
</dbReference>
<evidence type="ECO:0008006" key="4">
    <source>
        <dbReference type="Google" id="ProtNLM"/>
    </source>
</evidence>
<dbReference type="InterPro" id="IPR036397">
    <property type="entry name" value="RNaseH_sf"/>
</dbReference>
<sequence>MEAVRSYGLDIELLCQPPNIPDLNVLDLGFFSVISARHHTDAPTTVDEFIASVTRAFESFSVEDANNVFITLQSCMKEILRIKSGIHYKIPHMHKWRLIRDGQLPNVLECDPEVLNEARDFMRKYEIMQESSSDDKVKSDKHHKSSSSSSHRDKKSHKHSKHSDKKVCVLTKRKRTGQLAMDFKQTIIGNDIYKSWLEDASDLVGRKKRAKSINKLKIAQLMDLPPVAIVCGLAGKHCTEVYYPKPLLELYRRSIHIRPPRDSAPKPPEPVVPLIPMKENNGFGAQWLRPLLEANYFIPCRDHEEEMSKTESKYFCLDCMGKSICSYCLIHHREHRIVQIRRSNYHNVIRVNEVQKHIDISGVQHYVINNAEIVFLNERPQLRHGEEDDVCCRKSYGICGKAFQVNMSDPKLQSGHFDIFSGCRIAIRKTPNRFALKKSLCQGGKYRKGVCTGKGKGGKR</sequence>
<organism evidence="2 3">
    <name type="scientific">Papaver somniferum</name>
    <name type="common">Opium poppy</name>
    <dbReference type="NCBI Taxonomy" id="3469"/>
    <lineage>
        <taxon>Eukaryota</taxon>
        <taxon>Viridiplantae</taxon>
        <taxon>Streptophyta</taxon>
        <taxon>Embryophyta</taxon>
        <taxon>Tracheophyta</taxon>
        <taxon>Spermatophyta</taxon>
        <taxon>Magnoliopsida</taxon>
        <taxon>Ranunculales</taxon>
        <taxon>Papaveraceae</taxon>
        <taxon>Papaveroideae</taxon>
        <taxon>Papaver</taxon>
    </lineage>
</organism>
<accession>A0A4Y7J9S2</accession>
<evidence type="ECO:0000313" key="2">
    <source>
        <dbReference type="EMBL" id="RZC57567.1"/>
    </source>
</evidence>
<evidence type="ECO:0000256" key="1">
    <source>
        <dbReference type="SAM" id="MobiDB-lite"/>
    </source>
</evidence>
<protein>
    <recommendedName>
        <fullName evidence="4">B box-type domain-containing protein</fullName>
    </recommendedName>
</protein>
<reference evidence="2 3" key="1">
    <citation type="journal article" date="2018" name="Science">
        <title>The opium poppy genome and morphinan production.</title>
        <authorList>
            <person name="Guo L."/>
            <person name="Winzer T."/>
            <person name="Yang X."/>
            <person name="Li Y."/>
            <person name="Ning Z."/>
            <person name="He Z."/>
            <person name="Teodor R."/>
            <person name="Lu Y."/>
            <person name="Bowser T.A."/>
            <person name="Graham I.A."/>
            <person name="Ye K."/>
        </authorList>
    </citation>
    <scope>NUCLEOTIDE SEQUENCE [LARGE SCALE GENOMIC DNA]</scope>
    <source>
        <strain evidence="3">cv. HN1</strain>
        <tissue evidence="2">Leaves</tissue>
    </source>
</reference>
<dbReference type="PANTHER" id="PTHR31065">
    <property type="entry name" value="PLATZ TRANSCRIPTION FACTOR FAMILY PROTEIN"/>
    <property type="match status" value="1"/>
</dbReference>
<dbReference type="PANTHER" id="PTHR31065:SF35">
    <property type="entry name" value="PLATZ TRANSCRIPTION FACTOR FAMILY PROTEIN"/>
    <property type="match status" value="1"/>
</dbReference>
<proteinExistence type="predicted"/>